<evidence type="ECO:0000313" key="1">
    <source>
        <dbReference type="EMBL" id="PKC04322.1"/>
    </source>
</evidence>
<dbReference type="EMBL" id="LLXJ01001027">
    <property type="protein sequence ID" value="PKC04322.1"/>
    <property type="molecule type" value="Genomic_DNA"/>
</dbReference>
<dbReference type="Proteomes" id="UP000232688">
    <property type="component" value="Unassembled WGS sequence"/>
</dbReference>
<gene>
    <name evidence="2" type="ORF">RhiirA1_449129</name>
    <name evidence="1" type="ORF">RhiirA5_422416</name>
</gene>
<evidence type="ECO:0000313" key="3">
    <source>
        <dbReference type="Proteomes" id="UP000232688"/>
    </source>
</evidence>
<reference evidence="1 4" key="2">
    <citation type="submission" date="2017-09" db="EMBL/GenBank/DDBJ databases">
        <title>Extensive intraspecific genome diversity in a model arbuscular mycorrhizal fungus.</title>
        <authorList>
            <person name="Chen E.C."/>
            <person name="Morin E."/>
            <person name="Beaudet D."/>
            <person name="Noel J."/>
            <person name="Ndikumana S."/>
            <person name="Charron P."/>
            <person name="St-Onge C."/>
            <person name="Giorgi J."/>
            <person name="Grigoriev I.V."/>
            <person name="Roux C."/>
            <person name="Martin F.M."/>
            <person name="Corradi N."/>
        </authorList>
    </citation>
    <scope>NUCLEOTIDE SEQUENCE [LARGE SCALE GENOMIC DNA]</scope>
    <source>
        <strain evidence="1 4">A5</strain>
    </source>
</reference>
<proteinExistence type="predicted"/>
<dbReference type="Proteomes" id="UP000232722">
    <property type="component" value="Unassembled WGS sequence"/>
</dbReference>
<reference evidence="1 4" key="1">
    <citation type="submission" date="2016-04" db="EMBL/GenBank/DDBJ databases">
        <title>Genome analyses suggest a sexual origin of heterokaryosis in a supposedly ancient asexual fungus.</title>
        <authorList>
            <person name="Ropars J."/>
            <person name="Sedzielewska K."/>
            <person name="Noel J."/>
            <person name="Charron P."/>
            <person name="Farinelli L."/>
            <person name="Marton T."/>
            <person name="Kruger M."/>
            <person name="Pelin A."/>
            <person name="Brachmann A."/>
            <person name="Corradi N."/>
        </authorList>
    </citation>
    <scope>NUCLEOTIDE SEQUENCE [LARGE SCALE GENOMIC DNA]</scope>
    <source>
        <strain evidence="1 4">A5</strain>
    </source>
</reference>
<protein>
    <submittedName>
        <fullName evidence="2">Uncharacterized protein</fullName>
    </submittedName>
</protein>
<dbReference type="VEuPathDB" id="FungiDB:RhiirA1_449129"/>
<evidence type="ECO:0000313" key="4">
    <source>
        <dbReference type="Proteomes" id="UP000232722"/>
    </source>
</evidence>
<accession>A0A2N0SHW0</accession>
<evidence type="ECO:0000313" key="2">
    <source>
        <dbReference type="EMBL" id="PKC75142.1"/>
    </source>
</evidence>
<organism evidence="2 3">
    <name type="scientific">Rhizophagus irregularis</name>
    <dbReference type="NCBI Taxonomy" id="588596"/>
    <lineage>
        <taxon>Eukaryota</taxon>
        <taxon>Fungi</taxon>
        <taxon>Fungi incertae sedis</taxon>
        <taxon>Mucoromycota</taxon>
        <taxon>Glomeromycotina</taxon>
        <taxon>Glomeromycetes</taxon>
        <taxon>Glomerales</taxon>
        <taxon>Glomeraceae</taxon>
        <taxon>Rhizophagus</taxon>
    </lineage>
</organism>
<dbReference type="VEuPathDB" id="FungiDB:FUN_021763"/>
<dbReference type="EMBL" id="LLXH01000030">
    <property type="protein sequence ID" value="PKC75142.1"/>
    <property type="molecule type" value="Genomic_DNA"/>
</dbReference>
<name>A0A2N0SHW0_9GLOM</name>
<comment type="caution">
    <text evidence="2">The sequence shown here is derived from an EMBL/GenBank/DDBJ whole genome shotgun (WGS) entry which is preliminary data.</text>
</comment>
<reference evidence="2 3" key="4">
    <citation type="submission" date="2017-10" db="EMBL/GenBank/DDBJ databases">
        <title>Genome analyses suggest a sexual origin of heterokaryosis in a supposedly ancient asexual fungus.</title>
        <authorList>
            <person name="Corradi N."/>
            <person name="Sedzielewska K."/>
            <person name="Noel J."/>
            <person name="Charron P."/>
            <person name="Farinelli L."/>
            <person name="Marton T."/>
            <person name="Kruger M."/>
            <person name="Pelin A."/>
            <person name="Brachmann A."/>
            <person name="Corradi N."/>
        </authorList>
    </citation>
    <scope>NUCLEOTIDE SEQUENCE [LARGE SCALE GENOMIC DNA]</scope>
    <source>
        <strain evidence="2 3">A1</strain>
    </source>
</reference>
<sequence>METSLTNTYFHGCKTFIALSEFMGHGANDIFKQLKTCNNCRQRFTQKRKRSAIEIIEINNNQPNILEVIDIDFLSEELYRNYEPPFLIENNLLSYTDNNKDNYHKDLNIIDESTEGDIELFDDLIDTTEKALTLLKEY</sequence>
<reference evidence="2 3" key="3">
    <citation type="submission" date="2017-10" db="EMBL/GenBank/DDBJ databases">
        <title>Extensive intraspecific genome diversity in a model arbuscular mycorrhizal fungus.</title>
        <authorList>
            <person name="Chen E.C.H."/>
            <person name="Morin E."/>
            <person name="Baudet D."/>
            <person name="Noel J."/>
            <person name="Ndikumana S."/>
            <person name="Charron P."/>
            <person name="St-Onge C."/>
            <person name="Giorgi J."/>
            <person name="Grigoriev I.V."/>
            <person name="Roux C."/>
            <person name="Martin F.M."/>
            <person name="Corradi N."/>
        </authorList>
    </citation>
    <scope>NUCLEOTIDE SEQUENCE [LARGE SCALE GENOMIC DNA]</scope>
    <source>
        <strain evidence="2 3">A1</strain>
    </source>
</reference>
<dbReference type="VEuPathDB" id="FungiDB:RhiirFUN_003649"/>
<dbReference type="AlphaFoldDB" id="A0A2N0SHW0"/>